<dbReference type="OrthoDB" id="5397989at2"/>
<organism evidence="2 3">
    <name type="scientific">Oceaniradius stylonematis</name>
    <dbReference type="NCBI Taxonomy" id="2184161"/>
    <lineage>
        <taxon>Bacteria</taxon>
        <taxon>Pseudomonadati</taxon>
        <taxon>Pseudomonadota</taxon>
        <taxon>Alphaproteobacteria</taxon>
        <taxon>Hyphomicrobiales</taxon>
        <taxon>Ahrensiaceae</taxon>
        <taxon>Oceaniradius</taxon>
    </lineage>
</organism>
<dbReference type="EMBL" id="QFWV02000004">
    <property type="protein sequence ID" value="RKF07953.1"/>
    <property type="molecule type" value="Genomic_DNA"/>
</dbReference>
<dbReference type="PANTHER" id="PTHR39341:SF1">
    <property type="entry name" value="DUF1858 DOMAIN-CONTAINING PROTEIN"/>
    <property type="match status" value="1"/>
</dbReference>
<dbReference type="Pfam" id="PF08984">
    <property type="entry name" value="DUF1858"/>
    <property type="match status" value="1"/>
</dbReference>
<dbReference type="NCBIfam" id="TIGR03980">
    <property type="entry name" value="prismane_assoc"/>
    <property type="match status" value="1"/>
</dbReference>
<keyword evidence="3" id="KW-1185">Reference proteome</keyword>
<reference evidence="2 3" key="1">
    <citation type="journal article" date="2018" name="Int. J. Syst. Bacteriol.">
        <title>Oceaniradius stylonemae gen. nov., sp. nov., isolated from a red alga, Stylonema cornu-cervi.</title>
        <authorList>
            <person name="Jeong S."/>
        </authorList>
    </citation>
    <scope>NUCLEOTIDE SEQUENCE [LARGE SCALE GENOMIC DNA]</scope>
    <source>
        <strain evidence="2 3">StC1</strain>
    </source>
</reference>
<dbReference type="InterPro" id="IPR023883">
    <property type="entry name" value="CHP03980_redox-disulphide"/>
</dbReference>
<feature type="domain" description="DUF1858" evidence="1">
    <location>
        <begin position="7"/>
        <end position="57"/>
    </location>
</feature>
<comment type="caution">
    <text evidence="2">The sequence shown here is derived from an EMBL/GenBank/DDBJ whole genome shotgun (WGS) entry which is preliminary data.</text>
</comment>
<name>A0A3A8APV3_9HYPH</name>
<accession>A0A3A8APV3</accession>
<dbReference type="PANTHER" id="PTHR39341">
    <property type="entry name" value="BSL7085 PROTEIN"/>
    <property type="match status" value="1"/>
</dbReference>
<dbReference type="Gene3D" id="1.10.3910.10">
    <property type="entry name" value="SP0561-like"/>
    <property type="match status" value="1"/>
</dbReference>
<proteinExistence type="predicted"/>
<gene>
    <name evidence="2" type="ORF">DEM25_007665</name>
</gene>
<sequence length="78" mass="8955">MSHPIENPDLPLDELMTRWPETIRVFLDYRLLCVGCLIAPFHTVIDACREHGVDEQSFRADLHRAIGAQLRPSLNRTS</sequence>
<dbReference type="InterPro" id="IPR015077">
    <property type="entry name" value="DUF1858"/>
</dbReference>
<evidence type="ECO:0000313" key="3">
    <source>
        <dbReference type="Proteomes" id="UP000246132"/>
    </source>
</evidence>
<dbReference type="InterPro" id="IPR038062">
    <property type="entry name" value="ScdA-like_N_sf"/>
</dbReference>
<dbReference type="AlphaFoldDB" id="A0A3A8APV3"/>
<evidence type="ECO:0000259" key="1">
    <source>
        <dbReference type="Pfam" id="PF08984"/>
    </source>
</evidence>
<protein>
    <submittedName>
        <fullName evidence="2">DUF1858 domain-containing protein</fullName>
    </submittedName>
</protein>
<dbReference type="Proteomes" id="UP000246132">
    <property type="component" value="Unassembled WGS sequence"/>
</dbReference>
<dbReference type="SUPFAM" id="SSF140683">
    <property type="entry name" value="SP0561-like"/>
    <property type="match status" value="1"/>
</dbReference>
<evidence type="ECO:0000313" key="2">
    <source>
        <dbReference type="EMBL" id="RKF07953.1"/>
    </source>
</evidence>